<evidence type="ECO:0000313" key="4">
    <source>
        <dbReference type="Proteomes" id="UP000642748"/>
    </source>
</evidence>
<evidence type="ECO:0000313" key="3">
    <source>
        <dbReference type="EMBL" id="GIH13322.1"/>
    </source>
</evidence>
<evidence type="ECO:0000256" key="1">
    <source>
        <dbReference type="SAM" id="MobiDB-lite"/>
    </source>
</evidence>
<proteinExistence type="predicted"/>
<dbReference type="EMBL" id="BONZ01000013">
    <property type="protein sequence ID" value="GIH13322.1"/>
    <property type="molecule type" value="Genomic_DNA"/>
</dbReference>
<keyword evidence="2" id="KW-1133">Transmembrane helix</keyword>
<organism evidence="3 4">
    <name type="scientific">Rugosimonospora africana</name>
    <dbReference type="NCBI Taxonomy" id="556532"/>
    <lineage>
        <taxon>Bacteria</taxon>
        <taxon>Bacillati</taxon>
        <taxon>Actinomycetota</taxon>
        <taxon>Actinomycetes</taxon>
        <taxon>Micromonosporales</taxon>
        <taxon>Micromonosporaceae</taxon>
        <taxon>Rugosimonospora</taxon>
    </lineage>
</organism>
<protein>
    <submittedName>
        <fullName evidence="3">Uncharacterized protein</fullName>
    </submittedName>
</protein>
<dbReference type="Proteomes" id="UP000642748">
    <property type="component" value="Unassembled WGS sequence"/>
</dbReference>
<feature type="transmembrane region" description="Helical" evidence="2">
    <location>
        <begin position="27"/>
        <end position="48"/>
    </location>
</feature>
<name>A0A8J3QNK7_9ACTN</name>
<feature type="region of interest" description="Disordered" evidence="1">
    <location>
        <begin position="197"/>
        <end position="251"/>
    </location>
</feature>
<keyword evidence="2" id="KW-0472">Membrane</keyword>
<keyword evidence="2" id="KW-0812">Transmembrane</keyword>
<gene>
    <name evidence="3" type="ORF">Raf01_14940</name>
</gene>
<feature type="transmembrane region" description="Helical" evidence="2">
    <location>
        <begin position="158"/>
        <end position="183"/>
    </location>
</feature>
<sequence>MGGMAVSYAAPGAPADSRPGTVTTAGYVQYLVALLLVINAVLQLSVIGKLADALRQAYANSTSPTPDQVATAFTAIAVVSAVITIILAIVVAILARSIMRGSQGARITTWVLVGLSVLCLCGGATGGFSSRFTTTSNSSGGVSSATVNHFIDQARPSWLTPVTTVVSVIGLLGAILVIILLALPASNPYFRRAAPGTPGAAEPGYPSLPYPSAPGAQGGTEPGYPPVPGAPGNPGNPGGTPPPDQPPAPPA</sequence>
<feature type="transmembrane region" description="Helical" evidence="2">
    <location>
        <begin position="107"/>
        <end position="128"/>
    </location>
</feature>
<feature type="compositionally biased region" description="Pro residues" evidence="1">
    <location>
        <begin position="239"/>
        <end position="251"/>
    </location>
</feature>
<reference evidence="3" key="1">
    <citation type="submission" date="2021-01" db="EMBL/GenBank/DDBJ databases">
        <title>Whole genome shotgun sequence of Rugosimonospora africana NBRC 104875.</title>
        <authorList>
            <person name="Komaki H."/>
            <person name="Tamura T."/>
        </authorList>
    </citation>
    <scope>NUCLEOTIDE SEQUENCE</scope>
    <source>
        <strain evidence="3">NBRC 104875</strain>
    </source>
</reference>
<dbReference type="AlphaFoldDB" id="A0A8J3QNK7"/>
<keyword evidence="4" id="KW-1185">Reference proteome</keyword>
<comment type="caution">
    <text evidence="3">The sequence shown here is derived from an EMBL/GenBank/DDBJ whole genome shotgun (WGS) entry which is preliminary data.</text>
</comment>
<evidence type="ECO:0000256" key="2">
    <source>
        <dbReference type="SAM" id="Phobius"/>
    </source>
</evidence>
<feature type="transmembrane region" description="Helical" evidence="2">
    <location>
        <begin position="68"/>
        <end position="95"/>
    </location>
</feature>
<accession>A0A8J3QNK7</accession>